<accession>A0A0F9QVA1</accession>
<dbReference type="PANTHER" id="PTHR43498:SF1">
    <property type="entry name" value="COB--COM HETERODISULFIDE REDUCTASE IRON-SULFUR SUBUNIT A"/>
    <property type="match status" value="1"/>
</dbReference>
<dbReference type="AlphaFoldDB" id="A0A0F9QVA1"/>
<keyword evidence="3" id="KW-0560">Oxidoreductase</keyword>
<dbReference type="Pfam" id="PF13450">
    <property type="entry name" value="NAD_binding_8"/>
    <property type="match status" value="1"/>
</dbReference>
<evidence type="ECO:0000313" key="6">
    <source>
        <dbReference type="EMBL" id="KKN40902.1"/>
    </source>
</evidence>
<evidence type="ECO:0000256" key="2">
    <source>
        <dbReference type="ARBA" id="ARBA00022723"/>
    </source>
</evidence>
<reference evidence="6" key="1">
    <citation type="journal article" date="2015" name="Nature">
        <title>Complex archaea that bridge the gap between prokaryotes and eukaryotes.</title>
        <authorList>
            <person name="Spang A."/>
            <person name="Saw J.H."/>
            <person name="Jorgensen S.L."/>
            <person name="Zaremba-Niedzwiedzka K."/>
            <person name="Martijn J."/>
            <person name="Lind A.E."/>
            <person name="van Eijk R."/>
            <person name="Schleper C."/>
            <person name="Guy L."/>
            <person name="Ettema T.J."/>
        </authorList>
    </citation>
    <scope>NUCLEOTIDE SEQUENCE</scope>
</reference>
<dbReference type="Gene3D" id="3.50.50.60">
    <property type="entry name" value="FAD/NAD(P)-binding domain"/>
    <property type="match status" value="1"/>
</dbReference>
<name>A0A0F9QVA1_9ZZZZ</name>
<evidence type="ECO:0000256" key="5">
    <source>
        <dbReference type="ARBA" id="ARBA00023014"/>
    </source>
</evidence>
<organism evidence="6">
    <name type="scientific">marine sediment metagenome</name>
    <dbReference type="NCBI Taxonomy" id="412755"/>
    <lineage>
        <taxon>unclassified sequences</taxon>
        <taxon>metagenomes</taxon>
        <taxon>ecological metagenomes</taxon>
    </lineage>
</organism>
<gene>
    <name evidence="6" type="ORF">LCGC14_0728780</name>
</gene>
<evidence type="ECO:0000256" key="1">
    <source>
        <dbReference type="ARBA" id="ARBA00022485"/>
    </source>
</evidence>
<comment type="caution">
    <text evidence="6">The sequence shown here is derived from an EMBL/GenBank/DDBJ whole genome shotgun (WGS) entry which is preliminary data.</text>
</comment>
<protein>
    <recommendedName>
        <fullName evidence="7">FAD/NAD(P)-binding domain-containing protein</fullName>
    </recommendedName>
</protein>
<dbReference type="SUPFAM" id="SSF51905">
    <property type="entry name" value="FAD/NAD(P)-binding domain"/>
    <property type="match status" value="1"/>
</dbReference>
<proteinExistence type="predicted"/>
<dbReference type="InterPro" id="IPR039650">
    <property type="entry name" value="HdrA-like"/>
</dbReference>
<dbReference type="EMBL" id="LAZR01001680">
    <property type="protein sequence ID" value="KKN40902.1"/>
    <property type="molecule type" value="Genomic_DNA"/>
</dbReference>
<keyword evidence="1" id="KW-0004">4Fe-4S</keyword>
<dbReference type="InterPro" id="IPR036188">
    <property type="entry name" value="FAD/NAD-bd_sf"/>
</dbReference>
<dbReference type="GO" id="GO:0016491">
    <property type="term" value="F:oxidoreductase activity"/>
    <property type="evidence" value="ECO:0007669"/>
    <property type="project" value="UniProtKB-KW"/>
</dbReference>
<keyword evidence="2" id="KW-0479">Metal-binding</keyword>
<keyword evidence="5" id="KW-0411">Iron-sulfur</keyword>
<evidence type="ECO:0000256" key="3">
    <source>
        <dbReference type="ARBA" id="ARBA00023002"/>
    </source>
</evidence>
<evidence type="ECO:0008006" key="7">
    <source>
        <dbReference type="Google" id="ProtNLM"/>
    </source>
</evidence>
<sequence>MCTEGGSAYIKEQIEEFKLERIVVAACSPRTHEPVFHAILSEAGLPQRYLEFVNIREHCSFVHQAPEVREKAIDKALELIRAGIARSRLLEAVPTKTVPVDPTALIIGGGIAGLSSAVDLADSGFKVYIVEKNTTIGGRMSQLDRTFPTDDCSI</sequence>
<dbReference type="PANTHER" id="PTHR43498">
    <property type="entry name" value="FERREDOXIN:COB-COM HETERODISULFIDE REDUCTASE SUBUNIT A"/>
    <property type="match status" value="1"/>
</dbReference>
<keyword evidence="4" id="KW-0408">Iron</keyword>
<dbReference type="GO" id="GO:0051539">
    <property type="term" value="F:4 iron, 4 sulfur cluster binding"/>
    <property type="evidence" value="ECO:0007669"/>
    <property type="project" value="UniProtKB-KW"/>
</dbReference>
<evidence type="ECO:0000256" key="4">
    <source>
        <dbReference type="ARBA" id="ARBA00023004"/>
    </source>
</evidence>
<dbReference type="GO" id="GO:0046872">
    <property type="term" value="F:metal ion binding"/>
    <property type="evidence" value="ECO:0007669"/>
    <property type="project" value="UniProtKB-KW"/>
</dbReference>